<feature type="compositionally biased region" description="Pro residues" evidence="1">
    <location>
        <begin position="106"/>
        <end position="119"/>
    </location>
</feature>
<reference evidence="2 3" key="1">
    <citation type="submission" date="2019-04" db="EMBL/GenBank/DDBJ databases">
        <title>An improved genome assembly and genetic linkage map for asparagus bean, Vigna unguiculata ssp. sesquipedialis.</title>
        <authorList>
            <person name="Xia Q."/>
            <person name="Zhang R."/>
            <person name="Dong Y."/>
        </authorList>
    </citation>
    <scope>NUCLEOTIDE SEQUENCE [LARGE SCALE GENOMIC DNA]</scope>
    <source>
        <tissue evidence="2">Leaf</tissue>
    </source>
</reference>
<gene>
    <name evidence="2" type="ORF">DEO72_LG5g1287</name>
</gene>
<evidence type="ECO:0000313" key="2">
    <source>
        <dbReference type="EMBL" id="QCD93215.1"/>
    </source>
</evidence>
<accession>A0A4D6LX13</accession>
<feature type="compositionally biased region" description="Low complexity" evidence="1">
    <location>
        <begin position="77"/>
        <end position="105"/>
    </location>
</feature>
<dbReference type="AlphaFoldDB" id="A0A4D6LX13"/>
<sequence length="140" mass="14789">MPPSCLLLHHEATTNACMPEPQPSLFVSRRNTMATALVRPAAAISSSATLFSHHHRSHGSHREFVPAPAPPHRAHVRTASTPFSPAPSSTSIASMAATTSHSRLLLPPPSSPTVTPLPPVTVADPTTPFATILQPPRQPP</sequence>
<feature type="region of interest" description="Disordered" evidence="1">
    <location>
        <begin position="51"/>
        <end position="140"/>
    </location>
</feature>
<name>A0A4D6LX13_VIGUN</name>
<proteinExistence type="predicted"/>
<evidence type="ECO:0000313" key="3">
    <source>
        <dbReference type="Proteomes" id="UP000501690"/>
    </source>
</evidence>
<keyword evidence="3" id="KW-1185">Reference proteome</keyword>
<dbReference type="Proteomes" id="UP000501690">
    <property type="component" value="Linkage Group LG5"/>
</dbReference>
<evidence type="ECO:0000256" key="1">
    <source>
        <dbReference type="SAM" id="MobiDB-lite"/>
    </source>
</evidence>
<protein>
    <submittedName>
        <fullName evidence="2">Uncharacterized protein</fullName>
    </submittedName>
</protein>
<organism evidence="2 3">
    <name type="scientific">Vigna unguiculata</name>
    <name type="common">Cowpea</name>
    <dbReference type="NCBI Taxonomy" id="3917"/>
    <lineage>
        <taxon>Eukaryota</taxon>
        <taxon>Viridiplantae</taxon>
        <taxon>Streptophyta</taxon>
        <taxon>Embryophyta</taxon>
        <taxon>Tracheophyta</taxon>
        <taxon>Spermatophyta</taxon>
        <taxon>Magnoliopsida</taxon>
        <taxon>eudicotyledons</taxon>
        <taxon>Gunneridae</taxon>
        <taxon>Pentapetalae</taxon>
        <taxon>rosids</taxon>
        <taxon>fabids</taxon>
        <taxon>Fabales</taxon>
        <taxon>Fabaceae</taxon>
        <taxon>Papilionoideae</taxon>
        <taxon>50 kb inversion clade</taxon>
        <taxon>NPAAA clade</taxon>
        <taxon>indigoferoid/millettioid clade</taxon>
        <taxon>Phaseoleae</taxon>
        <taxon>Vigna</taxon>
    </lineage>
</organism>
<dbReference type="EMBL" id="CP039349">
    <property type="protein sequence ID" value="QCD93215.1"/>
    <property type="molecule type" value="Genomic_DNA"/>
</dbReference>